<organism evidence="2 3">
    <name type="scientific">Chengkuizengella marina</name>
    <dbReference type="NCBI Taxonomy" id="2507566"/>
    <lineage>
        <taxon>Bacteria</taxon>
        <taxon>Bacillati</taxon>
        <taxon>Bacillota</taxon>
        <taxon>Bacilli</taxon>
        <taxon>Bacillales</taxon>
        <taxon>Paenibacillaceae</taxon>
        <taxon>Chengkuizengella</taxon>
    </lineage>
</organism>
<dbReference type="SMART" id="SM00493">
    <property type="entry name" value="TOPRIM"/>
    <property type="match status" value="1"/>
</dbReference>
<dbReference type="PANTHER" id="PTHR39156:SF2">
    <property type="entry name" value="DNA PRIMASE (BACTERIAL TYPE) AND SMALL PRIMASE-LIKE PROTEINS"/>
    <property type="match status" value="1"/>
</dbReference>
<proteinExistence type="predicted"/>
<evidence type="ECO:0000313" key="3">
    <source>
        <dbReference type="Proteomes" id="UP000448943"/>
    </source>
</evidence>
<dbReference type="EMBL" id="SIJB01000018">
    <property type="protein sequence ID" value="NBI28901.1"/>
    <property type="molecule type" value="Genomic_DNA"/>
</dbReference>
<dbReference type="OrthoDB" id="2417742at2"/>
<dbReference type="Proteomes" id="UP000448943">
    <property type="component" value="Unassembled WGS sequence"/>
</dbReference>
<dbReference type="InterPro" id="IPR006171">
    <property type="entry name" value="TOPRIM_dom"/>
</dbReference>
<name>A0A6N9PZF4_9BACL</name>
<gene>
    <name evidence="2" type="ORF">ERL59_08010</name>
</gene>
<feature type="domain" description="Toprim" evidence="1">
    <location>
        <begin position="2"/>
        <end position="90"/>
    </location>
</feature>
<evidence type="ECO:0000313" key="2">
    <source>
        <dbReference type="EMBL" id="NBI28901.1"/>
    </source>
</evidence>
<evidence type="ECO:0000259" key="1">
    <source>
        <dbReference type="PROSITE" id="PS50880"/>
    </source>
</evidence>
<sequence length="109" mass="12555">MDAVIIVEGTNDRIHLRKFLSEEIEILCTNGTLNSHRLEKLIQQTIEKQIFIFTDNDIAGKKIRKTLAEVFPDAEHLYTKKEYAGVEGTPDEHIINQLEKSDLSEYILI</sequence>
<dbReference type="AlphaFoldDB" id="A0A6N9PZF4"/>
<protein>
    <submittedName>
        <fullName evidence="2">DNA primase</fullName>
    </submittedName>
</protein>
<dbReference type="Gene3D" id="3.40.1360.10">
    <property type="match status" value="1"/>
</dbReference>
<accession>A0A6N9PZF4</accession>
<comment type="caution">
    <text evidence="2">The sequence shown here is derived from an EMBL/GenBank/DDBJ whole genome shotgun (WGS) entry which is preliminary data.</text>
</comment>
<dbReference type="SUPFAM" id="SSF110455">
    <property type="entry name" value="Toprim domain"/>
    <property type="match status" value="1"/>
</dbReference>
<dbReference type="PANTHER" id="PTHR39156">
    <property type="entry name" value="RIBONUCLEASE M5"/>
    <property type="match status" value="1"/>
</dbReference>
<dbReference type="GO" id="GO:0043822">
    <property type="term" value="F:ribonuclease M5 activity"/>
    <property type="evidence" value="ECO:0007669"/>
    <property type="project" value="TreeGrafter"/>
</dbReference>
<keyword evidence="3" id="KW-1185">Reference proteome</keyword>
<reference evidence="2 3" key="1">
    <citation type="submission" date="2019-01" db="EMBL/GenBank/DDBJ databases">
        <title>Chengkuizengella sp. nov., isolated from deep-sea sediment of East Pacific Ocean.</title>
        <authorList>
            <person name="Yang J."/>
            <person name="Lai Q."/>
            <person name="Shao Z."/>
        </authorList>
    </citation>
    <scope>NUCLEOTIDE SEQUENCE [LARGE SCALE GENOMIC DNA]</scope>
    <source>
        <strain evidence="2 3">YPA3-1-1</strain>
    </source>
</reference>
<dbReference type="RefSeq" id="WP_160645695.1">
    <property type="nucleotide sequence ID" value="NZ_SIJB01000018.1"/>
</dbReference>
<dbReference type="PROSITE" id="PS50880">
    <property type="entry name" value="TOPRIM"/>
    <property type="match status" value="1"/>
</dbReference>
<dbReference type="GO" id="GO:0006364">
    <property type="term" value="P:rRNA processing"/>
    <property type="evidence" value="ECO:0007669"/>
    <property type="project" value="TreeGrafter"/>
</dbReference>
<dbReference type="Pfam" id="PF01751">
    <property type="entry name" value="Toprim"/>
    <property type="match status" value="1"/>
</dbReference>